<dbReference type="CDD" id="cd02968">
    <property type="entry name" value="SCO"/>
    <property type="match status" value="1"/>
</dbReference>
<gene>
    <name evidence="7" type="ordered locus">Daro_1844</name>
</gene>
<protein>
    <submittedName>
        <fullName evidence="7">Electron transport protein SCO1/SenC</fullName>
    </submittedName>
</protein>
<reference evidence="7" key="1">
    <citation type="submission" date="2005-08" db="EMBL/GenBank/DDBJ databases">
        <title>Complete sequence of Dechloromonas aromatica RCB.</title>
        <authorList>
            <person name="Salinero K.K."/>
            <person name="Copeland A."/>
            <person name="Lucas S."/>
            <person name="Lapidus A."/>
            <person name="Barry K."/>
            <person name="Detter J.C."/>
            <person name="Glavina T."/>
            <person name="Hammon N."/>
            <person name="Israni S."/>
            <person name="Pitluck S."/>
            <person name="Di Bartolo G."/>
            <person name="Trong S."/>
            <person name="Schmutz J."/>
            <person name="Larimer F."/>
            <person name="Land M."/>
            <person name="Ivanova N."/>
            <person name="Richardson P."/>
        </authorList>
    </citation>
    <scope>NUCLEOTIDE SEQUENCE</scope>
    <source>
        <strain evidence="7">RCB</strain>
    </source>
</reference>
<dbReference type="PROSITE" id="PS51352">
    <property type="entry name" value="THIOREDOXIN_2"/>
    <property type="match status" value="1"/>
</dbReference>
<dbReference type="InterPro" id="IPR013766">
    <property type="entry name" value="Thioredoxin_domain"/>
</dbReference>
<organism evidence="7">
    <name type="scientific">Dechloromonas aromatica (strain RCB)</name>
    <dbReference type="NCBI Taxonomy" id="159087"/>
    <lineage>
        <taxon>Bacteria</taxon>
        <taxon>Pseudomonadati</taxon>
        <taxon>Pseudomonadota</taxon>
        <taxon>Betaproteobacteria</taxon>
        <taxon>Rhodocyclales</taxon>
        <taxon>Azonexaceae</taxon>
        <taxon>Dechloromonas</taxon>
    </lineage>
</organism>
<dbReference type="PROSITE" id="PS51257">
    <property type="entry name" value="PROKAR_LIPOPROTEIN"/>
    <property type="match status" value="1"/>
</dbReference>
<dbReference type="STRING" id="159087.Daro_1844"/>
<dbReference type="HOGENOM" id="CLU_050131_3_3_4"/>
<dbReference type="SUPFAM" id="SSF52833">
    <property type="entry name" value="Thioredoxin-like"/>
    <property type="match status" value="1"/>
</dbReference>
<evidence type="ECO:0000256" key="5">
    <source>
        <dbReference type="SAM" id="SignalP"/>
    </source>
</evidence>
<proteinExistence type="inferred from homology"/>
<keyword evidence="3" id="KW-0479">Metal-binding</keyword>
<dbReference type="Gene3D" id="3.40.30.10">
    <property type="entry name" value="Glutaredoxin"/>
    <property type="match status" value="1"/>
</dbReference>
<keyword evidence="5" id="KW-0732">Signal</keyword>
<keyword evidence="2 3" id="KW-0186">Copper</keyword>
<dbReference type="AlphaFoldDB" id="Q47EZ1"/>
<dbReference type="KEGG" id="dar:Daro_1844"/>
<dbReference type="PANTHER" id="PTHR12151">
    <property type="entry name" value="ELECTRON TRANSPORT PROTIN SCO1/SENC FAMILY MEMBER"/>
    <property type="match status" value="1"/>
</dbReference>
<evidence type="ECO:0000259" key="6">
    <source>
        <dbReference type="PROSITE" id="PS51352"/>
    </source>
</evidence>
<dbReference type="eggNOG" id="COG1999">
    <property type="taxonomic scope" value="Bacteria"/>
</dbReference>
<feature type="binding site" evidence="3">
    <location>
        <position position="65"/>
    </location>
    <ligand>
        <name>Cu cation</name>
        <dbReference type="ChEBI" id="CHEBI:23378"/>
    </ligand>
</feature>
<dbReference type="OrthoDB" id="9790194at2"/>
<accession>Q47EZ1</accession>
<dbReference type="InterPro" id="IPR036249">
    <property type="entry name" value="Thioredoxin-like_sf"/>
</dbReference>
<name>Q47EZ1_DECAR</name>
<dbReference type="EMBL" id="CP000089">
    <property type="protein sequence ID" value="AAZ46590.1"/>
    <property type="molecule type" value="Genomic_DNA"/>
</dbReference>
<keyword evidence="4" id="KW-1015">Disulfide bond</keyword>
<evidence type="ECO:0000256" key="3">
    <source>
        <dbReference type="PIRSR" id="PIRSR603782-1"/>
    </source>
</evidence>
<feature type="binding site" evidence="3">
    <location>
        <position position="61"/>
    </location>
    <ligand>
        <name>Cu cation</name>
        <dbReference type="ChEBI" id="CHEBI:23378"/>
    </ligand>
</feature>
<dbReference type="Pfam" id="PF02630">
    <property type="entry name" value="SCO1-SenC"/>
    <property type="match status" value="1"/>
</dbReference>
<evidence type="ECO:0000313" key="7">
    <source>
        <dbReference type="EMBL" id="AAZ46590.1"/>
    </source>
</evidence>
<dbReference type="PANTHER" id="PTHR12151:SF25">
    <property type="entry name" value="LINALOOL DEHYDRATASE_ISOMERASE DOMAIN-CONTAINING PROTEIN"/>
    <property type="match status" value="1"/>
</dbReference>
<dbReference type="FunFam" id="3.40.30.10:FF:000013">
    <property type="entry name" value="Blast:Protein SCO1 homolog, mitochondrial"/>
    <property type="match status" value="1"/>
</dbReference>
<feature type="signal peptide" evidence="5">
    <location>
        <begin position="1"/>
        <end position="22"/>
    </location>
</feature>
<feature type="domain" description="Thioredoxin" evidence="6">
    <location>
        <begin position="24"/>
        <end position="185"/>
    </location>
</feature>
<feature type="disulfide bond" description="Redox-active" evidence="4">
    <location>
        <begin position="61"/>
        <end position="65"/>
    </location>
</feature>
<feature type="chain" id="PRO_5004233440" evidence="5">
    <location>
        <begin position="23"/>
        <end position="185"/>
    </location>
</feature>
<evidence type="ECO:0000256" key="2">
    <source>
        <dbReference type="ARBA" id="ARBA00023008"/>
    </source>
</evidence>
<evidence type="ECO:0000256" key="1">
    <source>
        <dbReference type="ARBA" id="ARBA00010996"/>
    </source>
</evidence>
<sequence>MKKLALIAVALAMALLLGCQQARDPKLPAGADFVLQAADGPVDSKALRGKVLLVYFGYTNCPDICPASLAAGGQALKALSSEERSRVKLIMISVDPERDTIKHLKEYTAFFHPEMIGVTGSIEEIAALTKAYGAGYMKQAKRTDGSYAVDHTTSTYVVGPDGKLSSVLELGASTDKVVAAVRKLL</sequence>
<comment type="similarity">
    <text evidence="1">Belongs to the SCO1/2 family.</text>
</comment>
<evidence type="ECO:0000256" key="4">
    <source>
        <dbReference type="PIRSR" id="PIRSR603782-2"/>
    </source>
</evidence>
<dbReference type="GO" id="GO:0046872">
    <property type="term" value="F:metal ion binding"/>
    <property type="evidence" value="ECO:0007669"/>
    <property type="project" value="UniProtKB-KW"/>
</dbReference>
<dbReference type="InterPro" id="IPR003782">
    <property type="entry name" value="SCO1/SenC"/>
</dbReference>
<feature type="binding site" evidence="3">
    <location>
        <position position="151"/>
    </location>
    <ligand>
        <name>Cu cation</name>
        <dbReference type="ChEBI" id="CHEBI:23378"/>
    </ligand>
</feature>